<evidence type="ECO:0008006" key="4">
    <source>
        <dbReference type="Google" id="ProtNLM"/>
    </source>
</evidence>
<dbReference type="Proteomes" id="UP001500630">
    <property type="component" value="Unassembled WGS sequence"/>
</dbReference>
<dbReference type="EMBL" id="BAABDQ010000006">
    <property type="protein sequence ID" value="GAA3551035.1"/>
    <property type="molecule type" value="Genomic_DNA"/>
</dbReference>
<organism evidence="2 3">
    <name type="scientific">Nonomuraea rosea</name>
    <dbReference type="NCBI Taxonomy" id="638574"/>
    <lineage>
        <taxon>Bacteria</taxon>
        <taxon>Bacillati</taxon>
        <taxon>Actinomycetota</taxon>
        <taxon>Actinomycetes</taxon>
        <taxon>Streptosporangiales</taxon>
        <taxon>Streptosporangiaceae</taxon>
        <taxon>Nonomuraea</taxon>
    </lineage>
</organism>
<keyword evidence="3" id="KW-1185">Reference proteome</keyword>
<sequence length="395" mass="43568">MTSDLSHLHPRRDPGDPEDAVQYPADNRAYPDKPPEQLDGRTLEGVAMEHANLTNCACECGWCTYYENAYNSNPNFYSAKPPILASDPGQPAVDPFTTLAEAEREARVKQAHDLLAQAAGAEYVARTNYDQHGTDYSDGVAAIRDAMVGQGLAFLAVRDQLADIAGSLRTLAALPGAVQWVGDHVSTAVEAVQESLTDLGNDVCEVHTAIEETGEATVAAIRDHAETVNDALGNVAEVIDRVRWWQWRRRWFNRRQRNSVDARIDSAQGGLLDKLDDGFDVEAGLADVYERADHLGRGHDGEFRLDLSQGRDPWDANDGDRWPLPRRRFRAEETTPYETARLLLPALCDESGVTADPNRVHGRLYACDRDGTALWFLDTVFLLGATVIEAPPEGF</sequence>
<feature type="compositionally biased region" description="Basic and acidic residues" evidence="1">
    <location>
        <begin position="29"/>
        <end position="39"/>
    </location>
</feature>
<reference evidence="3" key="1">
    <citation type="journal article" date="2019" name="Int. J. Syst. Evol. Microbiol.">
        <title>The Global Catalogue of Microorganisms (GCM) 10K type strain sequencing project: providing services to taxonomists for standard genome sequencing and annotation.</title>
        <authorList>
            <consortium name="The Broad Institute Genomics Platform"/>
            <consortium name="The Broad Institute Genome Sequencing Center for Infectious Disease"/>
            <person name="Wu L."/>
            <person name="Ma J."/>
        </authorList>
    </citation>
    <scope>NUCLEOTIDE SEQUENCE [LARGE SCALE GENOMIC DNA]</scope>
    <source>
        <strain evidence="3">JCM 17326</strain>
    </source>
</reference>
<evidence type="ECO:0000313" key="2">
    <source>
        <dbReference type="EMBL" id="GAA3551035.1"/>
    </source>
</evidence>
<dbReference type="RefSeq" id="WP_345562785.1">
    <property type="nucleotide sequence ID" value="NZ_BAABDQ010000006.1"/>
</dbReference>
<accession>A0ABP6WHQ0</accession>
<feature type="region of interest" description="Disordered" evidence="1">
    <location>
        <begin position="1"/>
        <end position="39"/>
    </location>
</feature>
<evidence type="ECO:0000313" key="3">
    <source>
        <dbReference type="Proteomes" id="UP001500630"/>
    </source>
</evidence>
<name>A0ABP6WHQ0_9ACTN</name>
<gene>
    <name evidence="2" type="ORF">GCM10022419_034160</name>
</gene>
<protein>
    <recommendedName>
        <fullName evidence="4">WXG100 family type VII secretion target</fullName>
    </recommendedName>
</protein>
<proteinExistence type="predicted"/>
<comment type="caution">
    <text evidence="2">The sequence shown here is derived from an EMBL/GenBank/DDBJ whole genome shotgun (WGS) entry which is preliminary data.</text>
</comment>
<evidence type="ECO:0000256" key="1">
    <source>
        <dbReference type="SAM" id="MobiDB-lite"/>
    </source>
</evidence>